<dbReference type="AlphaFoldDB" id="A0A9W8NIJ8"/>
<dbReference type="VEuPathDB" id="FungiDB:F4678DRAFT_477564"/>
<comment type="caution">
    <text evidence="1">The sequence shown here is derived from an EMBL/GenBank/DDBJ whole genome shotgun (WGS) entry which is preliminary data.</text>
</comment>
<protein>
    <submittedName>
        <fullName evidence="1">Uncharacterized protein</fullName>
    </submittedName>
</protein>
<keyword evidence="2" id="KW-1185">Reference proteome</keyword>
<name>A0A9W8NIJ8_9PEZI</name>
<gene>
    <name evidence="1" type="ORF">NPX13_g3099</name>
</gene>
<reference evidence="1" key="1">
    <citation type="submission" date="2022-07" db="EMBL/GenBank/DDBJ databases">
        <title>Genome Sequence of Xylaria arbuscula.</title>
        <authorList>
            <person name="Buettner E."/>
        </authorList>
    </citation>
    <scope>NUCLEOTIDE SEQUENCE</scope>
    <source>
        <strain evidence="1">VT107</strain>
    </source>
</reference>
<evidence type="ECO:0000313" key="1">
    <source>
        <dbReference type="EMBL" id="KAJ3577469.1"/>
    </source>
</evidence>
<dbReference type="EMBL" id="JANPWZ010000363">
    <property type="protein sequence ID" value="KAJ3577469.1"/>
    <property type="molecule type" value="Genomic_DNA"/>
</dbReference>
<accession>A0A9W8NIJ8</accession>
<dbReference type="Proteomes" id="UP001148614">
    <property type="component" value="Unassembled WGS sequence"/>
</dbReference>
<proteinExistence type="predicted"/>
<organism evidence="1 2">
    <name type="scientific">Xylaria arbuscula</name>
    <dbReference type="NCBI Taxonomy" id="114810"/>
    <lineage>
        <taxon>Eukaryota</taxon>
        <taxon>Fungi</taxon>
        <taxon>Dikarya</taxon>
        <taxon>Ascomycota</taxon>
        <taxon>Pezizomycotina</taxon>
        <taxon>Sordariomycetes</taxon>
        <taxon>Xylariomycetidae</taxon>
        <taxon>Xylariales</taxon>
        <taxon>Xylariaceae</taxon>
        <taxon>Xylaria</taxon>
    </lineage>
</organism>
<evidence type="ECO:0000313" key="2">
    <source>
        <dbReference type="Proteomes" id="UP001148614"/>
    </source>
</evidence>
<sequence>MLNGEFKESKKFCSESGSEQTIKLYKDDPKPIALLLNIVHSRFDQVPNYISIQDLYNISILTDKYAMTHVLRPWARGWLRSTQHLSTWPGLSLREQYCHERLWILWELGDTVGFEKIASVLLLNSSASIGDANSLQCDGILQPPDIYEILEQTRLDTIEALLTPLNDTIQGLIQKDGKYCKYGMTEAWGRQCLALMLGAGIQSLYSIGLWPILQPADVQWSVSELSAKLKTIDLTGDKHDKHDKHACSQQLALQREVDKVLESVPPLLTEVHKRHLDSQANKSRV</sequence>